<dbReference type="OrthoDB" id="3483826at2759"/>
<keyword evidence="3" id="KW-0804">Transcription</keyword>
<feature type="non-terminal residue" evidence="6">
    <location>
        <position position="62"/>
    </location>
</feature>
<dbReference type="Gene3D" id="4.10.240.10">
    <property type="entry name" value="Zn(2)-C6 fungal-type DNA-binding domain"/>
    <property type="match status" value="1"/>
</dbReference>
<dbReference type="GO" id="GO:0005634">
    <property type="term" value="C:nucleus"/>
    <property type="evidence" value="ECO:0007669"/>
    <property type="project" value="TreeGrafter"/>
</dbReference>
<dbReference type="GO" id="GO:0008270">
    <property type="term" value="F:zinc ion binding"/>
    <property type="evidence" value="ECO:0007669"/>
    <property type="project" value="InterPro"/>
</dbReference>
<evidence type="ECO:0000313" key="7">
    <source>
        <dbReference type="Proteomes" id="UP000054321"/>
    </source>
</evidence>
<sequence>RACAFCRVRKLRCDKQVPKCSSCQRLGRECLYTLQRSLQSRPRAKPTHVQSLEDRLRMFHLL</sequence>
<keyword evidence="7" id="KW-1185">Reference proteome</keyword>
<evidence type="ECO:0000256" key="4">
    <source>
        <dbReference type="ARBA" id="ARBA00023242"/>
    </source>
</evidence>
<feature type="domain" description="Zn(2)-C6 fungal-type" evidence="5">
    <location>
        <begin position="2"/>
        <end position="32"/>
    </location>
</feature>
<dbReference type="AlphaFoldDB" id="A0A0C3GVL8"/>
<dbReference type="InterPro" id="IPR051127">
    <property type="entry name" value="Fungal_SecMet_Regulators"/>
</dbReference>
<evidence type="ECO:0000313" key="6">
    <source>
        <dbReference type="EMBL" id="KIM94366.1"/>
    </source>
</evidence>
<dbReference type="SUPFAM" id="SSF57701">
    <property type="entry name" value="Zn2/Cys6 DNA-binding domain"/>
    <property type="match status" value="1"/>
</dbReference>
<dbReference type="InterPro" id="IPR001138">
    <property type="entry name" value="Zn2Cys6_DnaBD"/>
</dbReference>
<feature type="non-terminal residue" evidence="6">
    <location>
        <position position="1"/>
    </location>
</feature>
<dbReference type="EMBL" id="KN832890">
    <property type="protein sequence ID" value="KIM94366.1"/>
    <property type="molecule type" value="Genomic_DNA"/>
</dbReference>
<dbReference type="PROSITE" id="PS00463">
    <property type="entry name" value="ZN2_CY6_FUNGAL_1"/>
    <property type="match status" value="1"/>
</dbReference>
<dbReference type="PROSITE" id="PS50048">
    <property type="entry name" value="ZN2_CY6_FUNGAL_2"/>
    <property type="match status" value="1"/>
</dbReference>
<dbReference type="SMART" id="SM00066">
    <property type="entry name" value="GAL4"/>
    <property type="match status" value="1"/>
</dbReference>
<keyword evidence="4" id="KW-0539">Nucleus</keyword>
<dbReference type="PANTHER" id="PTHR47424">
    <property type="entry name" value="REGULATORY PROTEIN GAL4"/>
    <property type="match status" value="1"/>
</dbReference>
<dbReference type="InParanoid" id="A0A0C3GVL8"/>
<accession>A0A0C3GVL8</accession>
<dbReference type="HOGENOM" id="CLU_2910389_0_0_1"/>
<dbReference type="InterPro" id="IPR036864">
    <property type="entry name" value="Zn2-C6_fun-type_DNA-bd_sf"/>
</dbReference>
<keyword evidence="2" id="KW-0238">DNA-binding</keyword>
<dbReference type="Pfam" id="PF00172">
    <property type="entry name" value="Zn_clus"/>
    <property type="match status" value="1"/>
</dbReference>
<reference evidence="6 7" key="1">
    <citation type="submission" date="2014-04" db="EMBL/GenBank/DDBJ databases">
        <authorList>
            <consortium name="DOE Joint Genome Institute"/>
            <person name="Kuo A."/>
            <person name="Martino E."/>
            <person name="Perotto S."/>
            <person name="Kohler A."/>
            <person name="Nagy L.G."/>
            <person name="Floudas D."/>
            <person name="Copeland A."/>
            <person name="Barry K.W."/>
            <person name="Cichocki N."/>
            <person name="Veneault-Fourrey C."/>
            <person name="LaButti K."/>
            <person name="Lindquist E.A."/>
            <person name="Lipzen A."/>
            <person name="Lundell T."/>
            <person name="Morin E."/>
            <person name="Murat C."/>
            <person name="Sun H."/>
            <person name="Tunlid A."/>
            <person name="Henrissat B."/>
            <person name="Grigoriev I.V."/>
            <person name="Hibbett D.S."/>
            <person name="Martin F."/>
            <person name="Nordberg H.P."/>
            <person name="Cantor M.N."/>
            <person name="Hua S.X."/>
        </authorList>
    </citation>
    <scope>NUCLEOTIDE SEQUENCE [LARGE SCALE GENOMIC DNA]</scope>
    <source>
        <strain evidence="6 7">Zn</strain>
    </source>
</reference>
<name>A0A0C3GVL8_OIDMZ</name>
<evidence type="ECO:0000256" key="2">
    <source>
        <dbReference type="ARBA" id="ARBA00023125"/>
    </source>
</evidence>
<dbReference type="CDD" id="cd00067">
    <property type="entry name" value="GAL4"/>
    <property type="match status" value="1"/>
</dbReference>
<gene>
    <name evidence="6" type="ORF">OIDMADRAFT_87098</name>
</gene>
<evidence type="ECO:0000256" key="1">
    <source>
        <dbReference type="ARBA" id="ARBA00023015"/>
    </source>
</evidence>
<keyword evidence="1" id="KW-0805">Transcription regulation</keyword>
<dbReference type="GO" id="GO:0000435">
    <property type="term" value="P:positive regulation of transcription from RNA polymerase II promoter by galactose"/>
    <property type="evidence" value="ECO:0007669"/>
    <property type="project" value="TreeGrafter"/>
</dbReference>
<protein>
    <recommendedName>
        <fullName evidence="5">Zn(2)-C6 fungal-type domain-containing protein</fullName>
    </recommendedName>
</protein>
<evidence type="ECO:0000259" key="5">
    <source>
        <dbReference type="PROSITE" id="PS50048"/>
    </source>
</evidence>
<evidence type="ECO:0000256" key="3">
    <source>
        <dbReference type="ARBA" id="ARBA00023163"/>
    </source>
</evidence>
<dbReference type="GO" id="GO:0000981">
    <property type="term" value="F:DNA-binding transcription factor activity, RNA polymerase II-specific"/>
    <property type="evidence" value="ECO:0007669"/>
    <property type="project" value="InterPro"/>
</dbReference>
<dbReference type="PANTHER" id="PTHR47424:SF3">
    <property type="entry name" value="REGULATORY PROTEIN GAL4"/>
    <property type="match status" value="1"/>
</dbReference>
<dbReference type="Proteomes" id="UP000054321">
    <property type="component" value="Unassembled WGS sequence"/>
</dbReference>
<dbReference type="GO" id="GO:0000978">
    <property type="term" value="F:RNA polymerase II cis-regulatory region sequence-specific DNA binding"/>
    <property type="evidence" value="ECO:0007669"/>
    <property type="project" value="TreeGrafter"/>
</dbReference>
<proteinExistence type="predicted"/>
<organism evidence="6 7">
    <name type="scientific">Oidiodendron maius (strain Zn)</name>
    <dbReference type="NCBI Taxonomy" id="913774"/>
    <lineage>
        <taxon>Eukaryota</taxon>
        <taxon>Fungi</taxon>
        <taxon>Dikarya</taxon>
        <taxon>Ascomycota</taxon>
        <taxon>Pezizomycotina</taxon>
        <taxon>Leotiomycetes</taxon>
        <taxon>Leotiomycetes incertae sedis</taxon>
        <taxon>Myxotrichaceae</taxon>
        <taxon>Oidiodendron</taxon>
    </lineage>
</organism>
<reference evidence="7" key="2">
    <citation type="submission" date="2015-01" db="EMBL/GenBank/DDBJ databases">
        <title>Evolutionary Origins and Diversification of the Mycorrhizal Mutualists.</title>
        <authorList>
            <consortium name="DOE Joint Genome Institute"/>
            <consortium name="Mycorrhizal Genomics Consortium"/>
            <person name="Kohler A."/>
            <person name="Kuo A."/>
            <person name="Nagy L.G."/>
            <person name="Floudas D."/>
            <person name="Copeland A."/>
            <person name="Barry K.W."/>
            <person name="Cichocki N."/>
            <person name="Veneault-Fourrey C."/>
            <person name="LaButti K."/>
            <person name="Lindquist E.A."/>
            <person name="Lipzen A."/>
            <person name="Lundell T."/>
            <person name="Morin E."/>
            <person name="Murat C."/>
            <person name="Riley R."/>
            <person name="Ohm R."/>
            <person name="Sun H."/>
            <person name="Tunlid A."/>
            <person name="Henrissat B."/>
            <person name="Grigoriev I.V."/>
            <person name="Hibbett D.S."/>
            <person name="Martin F."/>
        </authorList>
    </citation>
    <scope>NUCLEOTIDE SEQUENCE [LARGE SCALE GENOMIC DNA]</scope>
    <source>
        <strain evidence="7">Zn</strain>
    </source>
</reference>